<protein>
    <recommendedName>
        <fullName evidence="4">Transglutaminase-like domain-containing protein</fullName>
    </recommendedName>
</protein>
<sequence>MRAIGRGVGPFARRGALAAVVATMVGAGAPGAATAGEIDAGATAFLQTVSLPMPVVSRVIFCHGFGCAFRTEIGLGPGDRAQMASLMAAGRASPAAERAAIAKTEVWFEKRVAPLTGTAKAKARAGGLGHANDRTQFDCIDATVNTTSLLIVLQELGLMKHHRVGQPISRLLTGGGPHYTAVITEIKSGAEWTVDPWTHNHGELPDVWPVARWKAGG</sequence>
<keyword evidence="1" id="KW-0732">Signal</keyword>
<keyword evidence="3" id="KW-1185">Reference proteome</keyword>
<comment type="caution">
    <text evidence="2">The sequence shown here is derived from an EMBL/GenBank/DDBJ whole genome shotgun (WGS) entry which is preliminary data.</text>
</comment>
<dbReference type="RefSeq" id="WP_111360185.1">
    <property type="nucleotide sequence ID" value="NZ_NHSK01000316.1"/>
</dbReference>
<evidence type="ECO:0008006" key="4">
    <source>
        <dbReference type="Google" id="ProtNLM"/>
    </source>
</evidence>
<gene>
    <name evidence="2" type="ORF">CH338_27420</name>
</gene>
<evidence type="ECO:0000313" key="3">
    <source>
        <dbReference type="Proteomes" id="UP000248863"/>
    </source>
</evidence>
<evidence type="ECO:0000256" key="1">
    <source>
        <dbReference type="SAM" id="SignalP"/>
    </source>
</evidence>
<organism evidence="2 3">
    <name type="scientific">Rhodoplanes elegans</name>
    <dbReference type="NCBI Taxonomy" id="29408"/>
    <lineage>
        <taxon>Bacteria</taxon>
        <taxon>Pseudomonadati</taxon>
        <taxon>Pseudomonadota</taxon>
        <taxon>Alphaproteobacteria</taxon>
        <taxon>Hyphomicrobiales</taxon>
        <taxon>Nitrobacteraceae</taxon>
        <taxon>Rhodoplanes</taxon>
    </lineage>
</organism>
<name>A0A327JVM1_9BRAD</name>
<dbReference type="EMBL" id="NPEU01000599">
    <property type="protein sequence ID" value="RAI30560.1"/>
    <property type="molecule type" value="Genomic_DNA"/>
</dbReference>
<dbReference type="Proteomes" id="UP000248863">
    <property type="component" value="Unassembled WGS sequence"/>
</dbReference>
<proteinExistence type="predicted"/>
<dbReference type="OrthoDB" id="5471992at2"/>
<accession>A0A327JVM1</accession>
<evidence type="ECO:0000313" key="2">
    <source>
        <dbReference type="EMBL" id="RAI30560.1"/>
    </source>
</evidence>
<reference evidence="2 3" key="1">
    <citation type="submission" date="2017-07" db="EMBL/GenBank/DDBJ databases">
        <title>Draft Genome Sequences of Select Purple Nonsulfur Bacteria.</title>
        <authorList>
            <person name="Lasarre B."/>
            <person name="Mckinlay J.B."/>
        </authorList>
    </citation>
    <scope>NUCLEOTIDE SEQUENCE [LARGE SCALE GENOMIC DNA]</scope>
    <source>
        <strain evidence="2 3">DSM 11907</strain>
    </source>
</reference>
<feature type="chain" id="PRO_5016370566" description="Transglutaminase-like domain-containing protein" evidence="1">
    <location>
        <begin position="36"/>
        <end position="217"/>
    </location>
</feature>
<feature type="signal peptide" evidence="1">
    <location>
        <begin position="1"/>
        <end position="35"/>
    </location>
</feature>
<dbReference type="AlphaFoldDB" id="A0A327JVM1"/>